<dbReference type="Proteomes" id="UP000660262">
    <property type="component" value="Unassembled WGS sequence"/>
</dbReference>
<evidence type="ECO:0000256" key="1">
    <source>
        <dbReference type="SAM" id="MobiDB-lite"/>
    </source>
</evidence>
<sequence>MAPGAPPGGLMEEVLVEPEESTAEESFFFTRLASLHHHQSLILEQNDDDDTFRSDNDSSALVVGTDPLNNNNLREPPPPPPLLVAEQNDAGVSYDNNRDNDNYYSDKLSQPPMGDEHMHKVDRLIFARATNIRACSSELGSTVRDFNTWRTAVARQSLVPNNVLSRCTVIAGRLLRAESALRVATETMLEDLLKLTPEAMRKQLSALLADCRAERRLRLHMENERDAAVGAAAEVQQLKAGMKWGGMALRLIAKRTRQNNARRFADLHQQCRNLARRLGTVKAGRSAAQLAAERKLAMHGGGAPQRGAPAPPGTRFAHGPLAPVEDNAVRSRRSSQTAMLNSALAPEKGTRHRGKNLDQFNRALHRAIEDGADRHLIAARNAKAAPIKPVPPPAPQSPTAAVMTASSPVFRRRQRRASVFRESLSAQVHTPRELSDTFEPITFRLPIAPEEAAALLSEEGAMNRIPIVSMDPAVAETVPAREWYSRTEVLQMQVAHSRTLMALQSACEERLLQANKFWKACNRSVAESAIERSVVLARQMRPTNGGGGAVLALRNSTGNDANLRAILRGGGAAFLKPDLPADAPSTEILEDLNRLDAAAEAATAAATALAEAGDGGAVDGLYSGAESSPRRGGLHAVPFRSFRFMYPPPPVSHSSSGATLRGGVNTFNTTLKGNPIPKPSTPSSDPRRLTAELGRHNYAPGDPRGPTTPKPNARPHGSSYGDVSGGASTARF</sequence>
<feature type="region of interest" description="Disordered" evidence="1">
    <location>
        <begin position="386"/>
        <end position="407"/>
    </location>
</feature>
<reference evidence="2" key="1">
    <citation type="submission" date="2020-10" db="EMBL/GenBank/DDBJ databases">
        <title>Unveiling of a novel bifunctional photoreceptor, Dualchrome1, isolated from a cosmopolitan green alga.</title>
        <authorList>
            <person name="Suzuki S."/>
            <person name="Kawachi M."/>
        </authorList>
    </citation>
    <scope>NUCLEOTIDE SEQUENCE</scope>
    <source>
        <strain evidence="2">NIES 2893</strain>
    </source>
</reference>
<proteinExistence type="predicted"/>
<feature type="compositionally biased region" description="Basic and acidic residues" evidence="1">
    <location>
        <begin position="685"/>
        <end position="695"/>
    </location>
</feature>
<dbReference type="AlphaFoldDB" id="A0A830I1Y5"/>
<dbReference type="EMBL" id="BNJQ01000032">
    <property type="protein sequence ID" value="GHP11069.1"/>
    <property type="molecule type" value="Genomic_DNA"/>
</dbReference>
<organism evidence="2 3">
    <name type="scientific">Pycnococcus provasolii</name>
    <dbReference type="NCBI Taxonomy" id="41880"/>
    <lineage>
        <taxon>Eukaryota</taxon>
        <taxon>Viridiplantae</taxon>
        <taxon>Chlorophyta</taxon>
        <taxon>Pseudoscourfieldiophyceae</taxon>
        <taxon>Pseudoscourfieldiales</taxon>
        <taxon>Pycnococcaceae</taxon>
        <taxon>Pycnococcus</taxon>
    </lineage>
</organism>
<protein>
    <submittedName>
        <fullName evidence="2">Uncharacterized protein</fullName>
    </submittedName>
</protein>
<name>A0A830I1Y5_9CHLO</name>
<evidence type="ECO:0000313" key="2">
    <source>
        <dbReference type="EMBL" id="GHP11069.1"/>
    </source>
</evidence>
<feature type="region of interest" description="Disordered" evidence="1">
    <location>
        <begin position="46"/>
        <end position="80"/>
    </location>
</feature>
<accession>A0A830I1Y5</accession>
<keyword evidence="3" id="KW-1185">Reference proteome</keyword>
<feature type="region of interest" description="Disordered" evidence="1">
    <location>
        <begin position="650"/>
        <end position="732"/>
    </location>
</feature>
<evidence type="ECO:0000313" key="3">
    <source>
        <dbReference type="Proteomes" id="UP000660262"/>
    </source>
</evidence>
<comment type="caution">
    <text evidence="2">The sequence shown here is derived from an EMBL/GenBank/DDBJ whole genome shotgun (WGS) entry which is preliminary data.</text>
</comment>
<gene>
    <name evidence="2" type="ORF">PPROV_000979900</name>
</gene>
<feature type="compositionally biased region" description="Low complexity" evidence="1">
    <location>
        <begin position="397"/>
        <end position="407"/>
    </location>
</feature>